<keyword evidence="4" id="KW-1185">Reference proteome</keyword>
<comment type="caution">
    <text evidence="3">The sequence shown here is derived from an EMBL/GenBank/DDBJ whole genome shotgun (WGS) entry which is preliminary data.</text>
</comment>
<evidence type="ECO:0000256" key="1">
    <source>
        <dbReference type="SAM" id="MobiDB-lite"/>
    </source>
</evidence>
<dbReference type="PROSITE" id="PS50222">
    <property type="entry name" value="EF_HAND_2"/>
    <property type="match status" value="1"/>
</dbReference>
<evidence type="ECO:0000259" key="2">
    <source>
        <dbReference type="PROSITE" id="PS50222"/>
    </source>
</evidence>
<dbReference type="GO" id="GO:0005509">
    <property type="term" value="F:calcium ion binding"/>
    <property type="evidence" value="ECO:0007669"/>
    <property type="project" value="InterPro"/>
</dbReference>
<evidence type="ECO:0000313" key="3">
    <source>
        <dbReference type="EMBL" id="CAE6955875.1"/>
    </source>
</evidence>
<dbReference type="OrthoDB" id="430345at2759"/>
<evidence type="ECO:0000313" key="4">
    <source>
        <dbReference type="Proteomes" id="UP000604046"/>
    </source>
</evidence>
<gene>
    <name evidence="3" type="primary">ACP5</name>
    <name evidence="3" type="ORF">SNAT2548_LOCUS1748</name>
</gene>
<feature type="compositionally biased region" description="Polar residues" evidence="1">
    <location>
        <begin position="686"/>
        <end position="723"/>
    </location>
</feature>
<feature type="domain" description="EF-hand" evidence="2">
    <location>
        <begin position="327"/>
        <end position="362"/>
    </location>
</feature>
<organism evidence="3 4">
    <name type="scientific">Symbiodinium natans</name>
    <dbReference type="NCBI Taxonomy" id="878477"/>
    <lineage>
        <taxon>Eukaryota</taxon>
        <taxon>Sar</taxon>
        <taxon>Alveolata</taxon>
        <taxon>Dinophyceae</taxon>
        <taxon>Suessiales</taxon>
        <taxon>Symbiodiniaceae</taxon>
        <taxon>Symbiodinium</taxon>
    </lineage>
</organism>
<sequence length="2345" mass="262102">MASTICKNASSKFKGTCQLLRSAVELVCLETALPCEPRPSIAFVAGTWFAAKVSQRGLQAVKDGSTDRSPGGLGELLALLAVLDFLTSESSGLGRQSSIFATATRMVTLKACQECLAKVELQLIFGPPEAKPVRATGVMRLLQLEGEEALLRMLQKMLPKQASRKDFEQLQEPVQLLLAAAQCLFSEDEEESLRRVLETLRLESASPVSSAELKAAFGDTSPLLYMGVELYRSGVEQILACFSSWTGYFAFDEELQQHDIKGSVTILETSAVSCYDSSFGETRLLSACPHASCVQELRRHIGQRLLEHRFERLGGRFLHHGGPTDQLKERKWNRLFDSVDSDHNEKISMEEWWKAMEDDCNVELRELFQFENVKMKKLVQKLFKSSVHAEAESSLSREDFVLACRMAEQDELMWHFVYMIADHEMESADDRSAGRSGATTKEDLVASIVNWNRHNIEEGLEKEHSIFATYSDHLGVWKRLSQSPLEAWSKHCAGIRRRLKEIEEAVQSQDFVYLPGCDDTEEVLRGSFSEQLFVKVAFSKSKSRQDVAIFTQLILLQCHVMESVWRSLFPKRCQQATREVVEQCPDLWLGIDYVFSKHSERSSRAIFFSPQGFQKWRNSDKWREISDRQETLHQRACQESRSTESDCGTREVVQVATDEADTQPFVPRQADHLCSQQSEDDAVRSGSHQTNSDILGHGSASNMSPTSCKADTSPKQPETTMAHQLSRGLEAVHQPHTPTYWRDLCQTVYPAKYPANLFAPAAEEVRRWRENTQEHALDAGSYLQADAAIHLQCEVLDKRGVLATSPEGPCREFQDVLAAFTGYRPEDLCVQAMGCVRPDTDVIVLKAEICPANTSIREFRAMQQRHLIKTAESSREFFQKFPANGDIHVSTSCCIDNQGGPSSTALAGCRSYSHLAARMDILEPADVVDSLPSDRVQEVLSQLSLLGLPEQVQVLRGASGTRRLHFNLRPRVEAPTLEDMRTLQTDLVELEARGLPHLLGNSMVVESTLHHLPAAPACGNSTLLRCHLDITDESGWLHQHGGHRCASEFVHILKKIASHYNLMSLEFKNVRMWQLKSKKDYTMDFQVLAPISAESRTIHQLIWSLHQKGLADWAAVDASEAIFRGVTVKRPARVFATSSINSGECHSWQLSQPSQESKQGFMVWEELEVVDRFGAIQRNGATHLVALLADSLHVITGIESARVSILNVSPRSDLPKRTASREGPALVYSVKLEIDFSSCVAHEQNLRSVLEATSNLHSTAVLRRWGHLPFFQQYFIIGVVVHEAQTCDQRGEREWKLVSLERDLLEPQPKVLAHLDLRSKVGNFHCSHGRFWPLRLADMLAEALHQACGVAKNDIVITCIQLRPASQQRSGLVTDFLEAMEKLELEAKAASDSDDEDVRDGFRRGLSEIFSDASSASYTVEFEVMAHSMHDVAAELTRLCTSLRKFHSQAVRRRFAALPFFQEFAFDVGLQLFRSSSCHIGGASSKPLEQHMLPRRMSAQCSPVVLAGPCVQSRLDTLEDFIVLDGYANIIQRGTAPSEYGPPVAESQIQDWFLEALQYHLQAEKLEALTVPDVRGTSLTIRPPDSSVLEPFHFDGLWLRVTGIRSRAAHTEKIQQRVLKPAQVGAEAATVASGFLAYAVDFEVRRLGESTSVPKARYAALAEQVRAVLHGCLLHLHRTRALKKKLKFYRHFEFDRGIQLDSIRYKESQNSLICSPTHCAPWEASFSTNATHHSSTPRTFAVSVRFHSVDSTKSPPTASSVKTGMAALLGLEHCQLEAVEVEMKASWFEAQLTIRTLSHSPAVEEVEALSAKLASLHHNGVCSASCSEQLGSWKPVAVVAPALDEDRKAELAVAIQLQLLPSADSVWPGRPLDEEEVRLELEKQTGFDGHRLQLTNLRQSSSCANVDFAILGLWRERATLLKAFWDAAVQSKIPKIKHWSGSVVDVKVLDAAQLRGRCSTGPTRSLGASEEMTSKLGLREAIKDYIHLCRTGGTGTGNQDRQCNPYPFRLLKHILDMFVKIEAPEAAANSRYAFPASERRGAARLPKHHLAQHGVASSLLQDFSSVLLEVVELHGKMLGSQTEHAMKEYFLSQDWRPEEMRYALRALTWVLAYDTSNAEAYATYGRPSSPTSIQAALSHRAVGLAEAIRVYQKFLGALEEEDLSRGIYRPCSMLQNLLLALQGIQSKPCDATLPAWLAGTDFLDDLGRVLERSGYRMAYGHAVALVFQVATQMTCKAYVARMDFPRHTAVICENVNKLMKVMQMWSSINQHSNATWSMPLQEAMDTSLPEFVELLERLLPSAHARSPVEKLKEWTRTPSDNIKVIHDLMSSPPPRPIPAFCKCEV</sequence>
<proteinExistence type="predicted"/>
<dbReference type="InterPro" id="IPR002048">
    <property type="entry name" value="EF_hand_dom"/>
</dbReference>
<feature type="region of interest" description="Disordered" evidence="1">
    <location>
        <begin position="673"/>
        <end position="724"/>
    </location>
</feature>
<reference evidence="3" key="1">
    <citation type="submission" date="2021-02" db="EMBL/GenBank/DDBJ databases">
        <authorList>
            <person name="Dougan E. K."/>
            <person name="Rhodes N."/>
            <person name="Thang M."/>
            <person name="Chan C."/>
        </authorList>
    </citation>
    <scope>NUCLEOTIDE SEQUENCE</scope>
</reference>
<protein>
    <submittedName>
        <fullName evidence="3">ACP5 protein</fullName>
    </submittedName>
</protein>
<name>A0A812HMD0_9DINO</name>
<dbReference type="EMBL" id="CAJNDS010000101">
    <property type="protein sequence ID" value="CAE6955875.1"/>
    <property type="molecule type" value="Genomic_DNA"/>
</dbReference>
<dbReference type="Proteomes" id="UP000604046">
    <property type="component" value="Unassembled WGS sequence"/>
</dbReference>
<accession>A0A812HMD0</accession>